<keyword evidence="6 10" id="KW-0808">Transferase</keyword>
<keyword evidence="5 10" id="KW-0328">Glycosyltransferase</keyword>
<evidence type="ECO:0000256" key="7">
    <source>
        <dbReference type="ARBA" id="ARBA00023277"/>
    </source>
</evidence>
<dbReference type="EC" id="2.4.1.25" evidence="3 10"/>
<dbReference type="PANTHER" id="PTHR32438">
    <property type="entry name" value="4-ALPHA-GLUCANOTRANSFERASE DPE1, CHLOROPLASTIC/AMYLOPLASTIC"/>
    <property type="match status" value="1"/>
</dbReference>
<evidence type="ECO:0000313" key="11">
    <source>
        <dbReference type="EMBL" id="HJC05517.1"/>
    </source>
</evidence>
<proteinExistence type="inferred from homology"/>
<dbReference type="NCBIfam" id="TIGR00217">
    <property type="entry name" value="malQ"/>
    <property type="match status" value="1"/>
</dbReference>
<evidence type="ECO:0000256" key="6">
    <source>
        <dbReference type="ARBA" id="ARBA00022679"/>
    </source>
</evidence>
<dbReference type="InterPro" id="IPR003385">
    <property type="entry name" value="Glyco_hydro_77"/>
</dbReference>
<gene>
    <name evidence="11" type="primary">malQ</name>
    <name evidence="11" type="ORF">H9704_05105</name>
</gene>
<reference evidence="11" key="1">
    <citation type="journal article" date="2021" name="PeerJ">
        <title>Extensive microbial diversity within the chicken gut microbiome revealed by metagenomics and culture.</title>
        <authorList>
            <person name="Gilroy R."/>
            <person name="Ravi A."/>
            <person name="Getino M."/>
            <person name="Pursley I."/>
            <person name="Horton D.L."/>
            <person name="Alikhan N.F."/>
            <person name="Baker D."/>
            <person name="Gharbi K."/>
            <person name="Hall N."/>
            <person name="Watson M."/>
            <person name="Adriaenssens E.M."/>
            <person name="Foster-Nyarko E."/>
            <person name="Jarju S."/>
            <person name="Secka A."/>
            <person name="Antonio M."/>
            <person name="Oren A."/>
            <person name="Chaudhuri R.R."/>
            <person name="La Ragione R."/>
            <person name="Hildebrand F."/>
            <person name="Pallen M.J."/>
        </authorList>
    </citation>
    <scope>NUCLEOTIDE SEQUENCE</scope>
    <source>
        <strain evidence="11">CHK180-15479</strain>
    </source>
</reference>
<dbReference type="Gene3D" id="3.20.20.80">
    <property type="entry name" value="Glycosidases"/>
    <property type="match status" value="1"/>
</dbReference>
<evidence type="ECO:0000256" key="1">
    <source>
        <dbReference type="ARBA" id="ARBA00000439"/>
    </source>
</evidence>
<comment type="caution">
    <text evidence="11">The sequence shown here is derived from an EMBL/GenBank/DDBJ whole genome shotgun (WGS) entry which is preliminary data.</text>
</comment>
<dbReference type="PANTHER" id="PTHR32438:SF5">
    <property type="entry name" value="4-ALPHA-GLUCANOTRANSFERASE DPE1, CHLOROPLASTIC_AMYLOPLASTIC"/>
    <property type="match status" value="1"/>
</dbReference>
<dbReference type="GO" id="GO:0005975">
    <property type="term" value="P:carbohydrate metabolic process"/>
    <property type="evidence" value="ECO:0007669"/>
    <property type="project" value="InterPro"/>
</dbReference>
<keyword evidence="7 10" id="KW-0119">Carbohydrate metabolism</keyword>
<dbReference type="GO" id="GO:0004134">
    <property type="term" value="F:4-alpha-glucanotransferase activity"/>
    <property type="evidence" value="ECO:0007669"/>
    <property type="project" value="UniProtKB-EC"/>
</dbReference>
<evidence type="ECO:0000256" key="9">
    <source>
        <dbReference type="ARBA" id="ARBA00031501"/>
    </source>
</evidence>
<name>A0A9D2MZ99_9FIRM</name>
<dbReference type="InterPro" id="IPR017853">
    <property type="entry name" value="GH"/>
</dbReference>
<evidence type="ECO:0000313" key="12">
    <source>
        <dbReference type="Proteomes" id="UP000823910"/>
    </source>
</evidence>
<dbReference type="Pfam" id="PF02446">
    <property type="entry name" value="Glyco_hydro_77"/>
    <property type="match status" value="1"/>
</dbReference>
<evidence type="ECO:0000256" key="3">
    <source>
        <dbReference type="ARBA" id="ARBA00012560"/>
    </source>
</evidence>
<protein>
    <recommendedName>
        <fullName evidence="4 10">4-alpha-glucanotransferase</fullName>
        <ecNumber evidence="3 10">2.4.1.25</ecNumber>
    </recommendedName>
    <alternativeName>
        <fullName evidence="8 10">Amylomaltase</fullName>
    </alternativeName>
    <alternativeName>
        <fullName evidence="9 10">Disproportionating enzyme</fullName>
    </alternativeName>
</protein>
<comment type="similarity">
    <text evidence="2 10">Belongs to the disproportionating enzyme family.</text>
</comment>
<accession>A0A9D2MZ99</accession>
<evidence type="ECO:0000256" key="2">
    <source>
        <dbReference type="ARBA" id="ARBA00005684"/>
    </source>
</evidence>
<evidence type="ECO:0000256" key="10">
    <source>
        <dbReference type="RuleBase" id="RU361207"/>
    </source>
</evidence>
<evidence type="ECO:0000256" key="5">
    <source>
        <dbReference type="ARBA" id="ARBA00022676"/>
    </source>
</evidence>
<comment type="catalytic activity">
    <reaction evidence="1 10">
        <text>Transfers a segment of a (1-&gt;4)-alpha-D-glucan to a new position in an acceptor, which may be glucose or a (1-&gt;4)-alpha-D-glucan.</text>
        <dbReference type="EC" id="2.4.1.25"/>
    </reaction>
</comment>
<dbReference type="SUPFAM" id="SSF51445">
    <property type="entry name" value="(Trans)glycosidases"/>
    <property type="match status" value="1"/>
</dbReference>
<evidence type="ECO:0000256" key="8">
    <source>
        <dbReference type="ARBA" id="ARBA00031423"/>
    </source>
</evidence>
<dbReference type="AlphaFoldDB" id="A0A9D2MZ99"/>
<dbReference type="EMBL" id="DWWT01000020">
    <property type="protein sequence ID" value="HJC05517.1"/>
    <property type="molecule type" value="Genomic_DNA"/>
</dbReference>
<organism evidence="11 12">
    <name type="scientific">Candidatus Enterocloster excrementipullorum</name>
    <dbReference type="NCBI Taxonomy" id="2838559"/>
    <lineage>
        <taxon>Bacteria</taxon>
        <taxon>Bacillati</taxon>
        <taxon>Bacillota</taxon>
        <taxon>Clostridia</taxon>
        <taxon>Lachnospirales</taxon>
        <taxon>Lachnospiraceae</taxon>
        <taxon>Enterocloster</taxon>
    </lineage>
</organism>
<dbReference type="NCBIfam" id="NF011080">
    <property type="entry name" value="PRK14508.1-3"/>
    <property type="match status" value="1"/>
</dbReference>
<dbReference type="Proteomes" id="UP000823910">
    <property type="component" value="Unassembled WGS sequence"/>
</dbReference>
<evidence type="ECO:0000256" key="4">
    <source>
        <dbReference type="ARBA" id="ARBA00020295"/>
    </source>
</evidence>
<reference evidence="11" key="2">
    <citation type="submission" date="2021-04" db="EMBL/GenBank/DDBJ databases">
        <authorList>
            <person name="Gilroy R."/>
        </authorList>
    </citation>
    <scope>NUCLEOTIDE SEQUENCE</scope>
    <source>
        <strain evidence="11">CHK180-15479</strain>
    </source>
</reference>
<sequence length="501" mass="58065">MRECGILLPVASLPSRYGIGAFSREAFQFVDQLKEAGQQYWQILPLGPTGYGDSPYQAFSAFAGNPYFIDLEQLIKEELLTEEECGAADFGTDSRYIDYGKLYAGRFLLLRKAYERWKQAEFGSGEADAVHRRAGELLGEETREYCFYMAVKNDFGGKSWSLWDKDIRLGKKEALRAYRERLTDEIGFYEFQQMKFEEQWGKLKRYANARGIRIIGDIPIYVAFDGADSWLHPDLFQFDGENLPAAVAGCPPDAFSATGQLWGNPLYRWERHRETGYRWWMRRMEYSFGLYDVVRVDHFRGFESYYSIPYGDPTAENGHWEKGPGMELFVRMQEHFGKKRLPIIAEDLGFLTPAVHKLLRESRFPGMKVLEFAFDETEDSEYLPHKYKENCVVYTGTHDNDTTAGWFASLGRHDRRFVRDYLGRRERGSKDIHWDLIRLALSSTAKLAVIPMQDYLGLGSEARINVPSTLGQNWRWRLLPGEVTEELLEKCRRMAQVYGRA</sequence>